<feature type="domain" description="PBP" evidence="1">
    <location>
        <begin position="87"/>
        <end position="267"/>
    </location>
</feature>
<keyword evidence="3" id="KW-0238">DNA-binding</keyword>
<protein>
    <submittedName>
        <fullName evidence="3">DNA-binding protein</fullName>
    </submittedName>
</protein>
<dbReference type="PANTHER" id="PTHR38431:SF1">
    <property type="entry name" value="BLL2305 PROTEIN"/>
    <property type="match status" value="1"/>
</dbReference>
<dbReference type="EMBL" id="BJYZ01000003">
    <property type="protein sequence ID" value="GEO36838.1"/>
    <property type="molecule type" value="Genomic_DNA"/>
</dbReference>
<gene>
    <name evidence="3" type="ORF">SAE02_09860</name>
</gene>
<dbReference type="SUPFAM" id="SSF53850">
    <property type="entry name" value="Periplasmic binding protein-like II"/>
    <property type="match status" value="1"/>
</dbReference>
<dbReference type="InterPro" id="IPR010093">
    <property type="entry name" value="SinI_DNA-bd"/>
</dbReference>
<dbReference type="AlphaFoldDB" id="A0A512DK39"/>
<keyword evidence="4" id="KW-1185">Reference proteome</keyword>
<proteinExistence type="predicted"/>
<dbReference type="InterPro" id="IPR024370">
    <property type="entry name" value="PBP_domain"/>
</dbReference>
<dbReference type="PANTHER" id="PTHR38431">
    <property type="entry name" value="BLL2305 PROTEIN"/>
    <property type="match status" value="1"/>
</dbReference>
<reference evidence="3 4" key="1">
    <citation type="submission" date="2019-07" db="EMBL/GenBank/DDBJ databases">
        <title>Whole genome shotgun sequence of Skermanella aerolata NBRC 106429.</title>
        <authorList>
            <person name="Hosoyama A."/>
            <person name="Uohara A."/>
            <person name="Ohji S."/>
            <person name="Ichikawa N."/>
        </authorList>
    </citation>
    <scope>NUCLEOTIDE SEQUENCE [LARGE SCALE GENOMIC DNA]</scope>
    <source>
        <strain evidence="3 4">NBRC 106429</strain>
    </source>
</reference>
<dbReference type="Pfam" id="PF12727">
    <property type="entry name" value="PBP_like"/>
    <property type="match status" value="1"/>
</dbReference>
<dbReference type="RefSeq" id="WP_211099203.1">
    <property type="nucleotide sequence ID" value="NZ_BJYZ01000003.1"/>
</dbReference>
<evidence type="ECO:0000313" key="4">
    <source>
        <dbReference type="Proteomes" id="UP000321523"/>
    </source>
</evidence>
<feature type="domain" description="Helix-turn-helix" evidence="2">
    <location>
        <begin position="4"/>
        <end position="52"/>
    </location>
</feature>
<comment type="caution">
    <text evidence="3">The sequence shown here is derived from an EMBL/GenBank/DDBJ whole genome shotgun (WGS) entry which is preliminary data.</text>
</comment>
<evidence type="ECO:0000259" key="1">
    <source>
        <dbReference type="Pfam" id="PF12727"/>
    </source>
</evidence>
<dbReference type="InterPro" id="IPR009061">
    <property type="entry name" value="DNA-bd_dom_put_sf"/>
</dbReference>
<sequence>MSDLMNTQEVAAYLRIKERKIYDLVRQGGIPCTRVGGKWLFPKDRIDQWLERAAPVMPEHRARATAVAPRVMAGSHDPFLEWCVASSGCGLAMLSGGSLDGLERLAVGQAAACGIHILDPESGTYNVPVLERTLPGHDIVAVEWAWREQGLVVAPGNPHGIASLEDVAAGRVRMAIRPPGSGARVLMDHLLDKSGILLNELSLTESPVRSELEVGLTVLDGRADTGLAVRAIARQLRLDFVPLHRERYDLIVRRRDYFEPEMQALLTHSRSADALAKADDLQGYDLSSVGRVWYNAP</sequence>
<dbReference type="SUPFAM" id="SSF46955">
    <property type="entry name" value="Putative DNA-binding domain"/>
    <property type="match status" value="1"/>
</dbReference>
<dbReference type="Pfam" id="PF12728">
    <property type="entry name" value="HTH_17"/>
    <property type="match status" value="1"/>
</dbReference>
<dbReference type="NCBIfam" id="TIGR01764">
    <property type="entry name" value="excise"/>
    <property type="match status" value="1"/>
</dbReference>
<evidence type="ECO:0000259" key="2">
    <source>
        <dbReference type="Pfam" id="PF12728"/>
    </source>
</evidence>
<name>A0A512DK39_9PROT</name>
<dbReference type="InterPro" id="IPR041657">
    <property type="entry name" value="HTH_17"/>
</dbReference>
<dbReference type="Proteomes" id="UP000321523">
    <property type="component" value="Unassembled WGS sequence"/>
</dbReference>
<dbReference type="GO" id="GO:0003677">
    <property type="term" value="F:DNA binding"/>
    <property type="evidence" value="ECO:0007669"/>
    <property type="project" value="UniProtKB-KW"/>
</dbReference>
<organism evidence="3 4">
    <name type="scientific">Skermanella aerolata</name>
    <dbReference type="NCBI Taxonomy" id="393310"/>
    <lineage>
        <taxon>Bacteria</taxon>
        <taxon>Pseudomonadati</taxon>
        <taxon>Pseudomonadota</taxon>
        <taxon>Alphaproteobacteria</taxon>
        <taxon>Rhodospirillales</taxon>
        <taxon>Azospirillaceae</taxon>
        <taxon>Skermanella</taxon>
    </lineage>
</organism>
<accession>A0A512DK39</accession>
<evidence type="ECO:0000313" key="3">
    <source>
        <dbReference type="EMBL" id="GEO36838.1"/>
    </source>
</evidence>